<dbReference type="RefSeq" id="WP_349662291.1">
    <property type="nucleotide sequence ID" value="NZ_JBEGDG010000044.1"/>
</dbReference>
<reference evidence="1 2" key="1">
    <citation type="submission" date="2024-06" db="EMBL/GenBank/DDBJ databases">
        <title>Lysinibacillus zambalefons sp. nov., a Novel Firmicute Isolated from the Poon Bato Zambales Hyperalkaline Spring.</title>
        <authorList>
            <person name="Aja J.A."/>
            <person name="Lazaro J.E.H."/>
            <person name="Llorin L.D."/>
            <person name="Lim K.R."/>
            <person name="Teodosio J."/>
            <person name="Dalisay D.S."/>
        </authorList>
    </citation>
    <scope>NUCLEOTIDE SEQUENCE [LARGE SCALE GENOMIC DNA]</scope>
    <source>
        <strain evidence="1 2">M3</strain>
    </source>
</reference>
<gene>
    <name evidence="1" type="ORF">ABNX05_25775</name>
</gene>
<proteinExistence type="predicted"/>
<dbReference type="Proteomes" id="UP001478862">
    <property type="component" value="Unassembled WGS sequence"/>
</dbReference>
<evidence type="ECO:0000313" key="1">
    <source>
        <dbReference type="EMBL" id="MEQ6358008.1"/>
    </source>
</evidence>
<protein>
    <submittedName>
        <fullName evidence="1">Uncharacterized protein</fullName>
    </submittedName>
</protein>
<keyword evidence="2" id="KW-1185">Reference proteome</keyword>
<comment type="caution">
    <text evidence="1">The sequence shown here is derived from an EMBL/GenBank/DDBJ whole genome shotgun (WGS) entry which is preliminary data.</text>
</comment>
<organism evidence="1 2">
    <name type="scientific">Lysinibacillus zambalensis</name>
    <dbReference type="NCBI Taxonomy" id="3160866"/>
    <lineage>
        <taxon>Bacteria</taxon>
        <taxon>Bacillati</taxon>
        <taxon>Bacillota</taxon>
        <taxon>Bacilli</taxon>
        <taxon>Bacillales</taxon>
        <taxon>Bacillaceae</taxon>
        <taxon>Lysinibacillus</taxon>
    </lineage>
</organism>
<name>A0ABV1N3C1_9BACI</name>
<evidence type="ECO:0000313" key="2">
    <source>
        <dbReference type="Proteomes" id="UP001478862"/>
    </source>
</evidence>
<dbReference type="EMBL" id="JBEGDG010000044">
    <property type="protein sequence ID" value="MEQ6358008.1"/>
    <property type="molecule type" value="Genomic_DNA"/>
</dbReference>
<sequence>MRFSKYFCLNNSSQKDLSFIDIRVDWDNKLFIDPTRIEAETDTFSAECDSIILDFFNTVLDLYGVKNIDEARSNLVYSGESNELFLGYTEGFPQGTGNSEEELAEIFNYIHIKELISKGLIGRIEDLHVYIDKFGCDKMSDLIASLIKKKLVEYTVQQSEKYNIKRDFELTKKYWNHHTHQWDEFTEYVPSIKGHGGRDFPVVLVPKRYVVTSYLYDAEKYWEKIVSRSRQDFPKIERTTLYINKANSRGQLNKKDIWEHESQGRGLKEYLIDYTIDDLNAINRFRQGIKNTQRSNENNALSDEEIDLIINESLGNYSLKSII</sequence>
<accession>A0ABV1N3C1</accession>